<gene>
    <name evidence="1" type="primary">Cnig_chr_V.g19876</name>
    <name evidence="1" type="ORF">B9Z55_019876</name>
</gene>
<dbReference type="EMBL" id="PDUG01000005">
    <property type="protein sequence ID" value="PIC27702.1"/>
    <property type="molecule type" value="Genomic_DNA"/>
</dbReference>
<evidence type="ECO:0000313" key="2">
    <source>
        <dbReference type="Proteomes" id="UP000230233"/>
    </source>
</evidence>
<evidence type="ECO:0000313" key="1">
    <source>
        <dbReference type="EMBL" id="PIC27702.1"/>
    </source>
</evidence>
<keyword evidence="2" id="KW-1185">Reference proteome</keyword>
<evidence type="ECO:0008006" key="3">
    <source>
        <dbReference type="Google" id="ProtNLM"/>
    </source>
</evidence>
<organism evidence="1 2">
    <name type="scientific">Caenorhabditis nigoni</name>
    <dbReference type="NCBI Taxonomy" id="1611254"/>
    <lineage>
        <taxon>Eukaryota</taxon>
        <taxon>Metazoa</taxon>
        <taxon>Ecdysozoa</taxon>
        <taxon>Nematoda</taxon>
        <taxon>Chromadorea</taxon>
        <taxon>Rhabditida</taxon>
        <taxon>Rhabditina</taxon>
        <taxon>Rhabditomorpha</taxon>
        <taxon>Rhabditoidea</taxon>
        <taxon>Rhabditidae</taxon>
        <taxon>Peloderinae</taxon>
        <taxon>Caenorhabditis</taxon>
    </lineage>
</organism>
<comment type="caution">
    <text evidence="1">The sequence shown here is derived from an EMBL/GenBank/DDBJ whole genome shotgun (WGS) entry which is preliminary data.</text>
</comment>
<protein>
    <recommendedName>
        <fullName evidence="3">Methyltransferase type 11 domain-containing protein</fullName>
    </recommendedName>
</protein>
<dbReference type="OrthoDB" id="428346at2759"/>
<proteinExistence type="predicted"/>
<name>A0A2G5TK97_9PELO</name>
<dbReference type="Proteomes" id="UP000230233">
    <property type="component" value="Chromosome V"/>
</dbReference>
<reference evidence="2" key="1">
    <citation type="submission" date="2017-10" db="EMBL/GenBank/DDBJ databases">
        <title>Rapid genome shrinkage in a self-fertile nematode reveals novel sperm competition proteins.</title>
        <authorList>
            <person name="Yin D."/>
            <person name="Schwarz E.M."/>
            <person name="Thomas C.G."/>
            <person name="Felde R.L."/>
            <person name="Korf I.F."/>
            <person name="Cutter A.D."/>
            <person name="Schartner C.M."/>
            <person name="Ralston E.J."/>
            <person name="Meyer B.J."/>
            <person name="Haag E.S."/>
        </authorList>
    </citation>
    <scope>NUCLEOTIDE SEQUENCE [LARGE SCALE GENOMIC DNA]</scope>
    <source>
        <strain evidence="2">JU1422</strain>
    </source>
</reference>
<accession>A0A2G5TK97</accession>
<sequence>MVARETETVWSISFLEFAEKRRRYSEPFDFVAPCGPIEIVGLGRYGDVLDAFGDLQMISMLGCSLKKGGLFFLGIPT</sequence>
<dbReference type="InterPro" id="IPR004951">
    <property type="entry name" value="DUF268_CAE_spp"/>
</dbReference>
<dbReference type="AlphaFoldDB" id="A0A2G5TK97"/>
<dbReference type="Pfam" id="PF03269">
    <property type="entry name" value="DUF268"/>
    <property type="match status" value="1"/>
</dbReference>